<dbReference type="InterPro" id="IPR003855">
    <property type="entry name" value="K+_transporter"/>
</dbReference>
<comment type="subcellular location">
    <subcellularLocation>
        <location evidence="12">Cell membrane</location>
        <topology evidence="12">Multi-pass membrane protein</topology>
    </subcellularLocation>
    <subcellularLocation>
        <location evidence="1">Membrane</location>
        <topology evidence="1">Multi-pass membrane protein</topology>
    </subcellularLocation>
</comment>
<keyword evidence="9 12" id="KW-1133">Transmembrane helix</keyword>
<keyword evidence="4 12" id="KW-1003">Cell membrane</keyword>
<dbReference type="InterPro" id="IPR023051">
    <property type="entry name" value="Kup"/>
</dbReference>
<dbReference type="GO" id="GO:0005886">
    <property type="term" value="C:plasma membrane"/>
    <property type="evidence" value="ECO:0007669"/>
    <property type="project" value="UniProtKB-SubCell"/>
</dbReference>
<dbReference type="PANTHER" id="PTHR30540">
    <property type="entry name" value="OSMOTIC STRESS POTASSIUM TRANSPORTER"/>
    <property type="match status" value="1"/>
</dbReference>
<dbReference type="OrthoDB" id="9805577at2"/>
<dbReference type="GO" id="GO:0015079">
    <property type="term" value="F:potassium ion transmembrane transporter activity"/>
    <property type="evidence" value="ECO:0007669"/>
    <property type="project" value="UniProtKB-UniRule"/>
</dbReference>
<feature type="transmembrane region" description="Helical" evidence="12">
    <location>
        <begin position="83"/>
        <end position="104"/>
    </location>
</feature>
<feature type="transmembrane region" description="Helical" evidence="12">
    <location>
        <begin position="200"/>
        <end position="221"/>
    </location>
</feature>
<comment type="caution">
    <text evidence="15">The sequence shown here is derived from an EMBL/GenBank/DDBJ whole genome shotgun (WGS) entry which is preliminary data.</text>
</comment>
<feature type="transmembrane region" description="Helical" evidence="12">
    <location>
        <begin position="273"/>
        <end position="302"/>
    </location>
</feature>
<feature type="transmembrane region" description="Helical" evidence="12">
    <location>
        <begin position="323"/>
        <end position="344"/>
    </location>
</feature>
<keyword evidence="6 12" id="KW-0812">Transmembrane</keyword>
<dbReference type="Pfam" id="PF22776">
    <property type="entry name" value="K_trans_C"/>
    <property type="match status" value="1"/>
</dbReference>
<dbReference type="InterPro" id="IPR053951">
    <property type="entry name" value="K_trans_N"/>
</dbReference>
<evidence type="ECO:0000259" key="14">
    <source>
        <dbReference type="Pfam" id="PF22776"/>
    </source>
</evidence>
<accession>A0A5R8KHY0</accession>
<dbReference type="AlphaFoldDB" id="A0A5R8KHY0"/>
<keyword evidence="11 12" id="KW-0472">Membrane</keyword>
<evidence type="ECO:0000256" key="2">
    <source>
        <dbReference type="ARBA" id="ARBA00007019"/>
    </source>
</evidence>
<feature type="transmembrane region" description="Helical" evidence="12">
    <location>
        <begin position="233"/>
        <end position="253"/>
    </location>
</feature>
<reference evidence="15 16" key="1">
    <citation type="submission" date="2019-05" db="EMBL/GenBank/DDBJ databases">
        <title>Verrucobacter flavum gen. nov., sp. nov. a new member of the family Verrucomicrobiaceae.</title>
        <authorList>
            <person name="Szuroczki S."/>
            <person name="Abbaszade G."/>
            <person name="Szabo A."/>
            <person name="Felfoldi T."/>
            <person name="Schumann P."/>
            <person name="Boka K."/>
            <person name="Keki Z."/>
            <person name="Toumi M."/>
            <person name="Toth E."/>
        </authorList>
    </citation>
    <scope>NUCLEOTIDE SEQUENCE [LARGE SCALE GENOMIC DNA]</scope>
    <source>
        <strain evidence="15 16">MG-N-17</strain>
    </source>
</reference>
<feature type="domain" description="K+ potassium transporter integral membrane" evidence="13">
    <location>
        <begin position="1"/>
        <end position="448"/>
    </location>
</feature>
<comment type="catalytic activity">
    <reaction evidence="12">
        <text>K(+)(in) + H(+)(in) = K(+)(out) + H(+)(out)</text>
        <dbReference type="Rhea" id="RHEA:28490"/>
        <dbReference type="ChEBI" id="CHEBI:15378"/>
        <dbReference type="ChEBI" id="CHEBI:29103"/>
    </reaction>
</comment>
<protein>
    <recommendedName>
        <fullName evidence="12">Probable potassium transport system protein Kup</fullName>
    </recommendedName>
</protein>
<feature type="transmembrane region" description="Helical" evidence="12">
    <location>
        <begin position="124"/>
        <end position="143"/>
    </location>
</feature>
<evidence type="ECO:0000256" key="4">
    <source>
        <dbReference type="ARBA" id="ARBA00022475"/>
    </source>
</evidence>
<feature type="transmembrane region" description="Helical" evidence="12">
    <location>
        <begin position="31"/>
        <end position="52"/>
    </location>
</feature>
<evidence type="ECO:0000256" key="5">
    <source>
        <dbReference type="ARBA" id="ARBA00022538"/>
    </source>
</evidence>
<dbReference type="GO" id="GO:0015293">
    <property type="term" value="F:symporter activity"/>
    <property type="evidence" value="ECO:0007669"/>
    <property type="project" value="UniProtKB-UniRule"/>
</dbReference>
<comment type="function">
    <text evidence="12">Transport of potassium into the cell. Likely operates as a K(+):H(+) symporter.</text>
</comment>
<gene>
    <name evidence="12" type="primary">kup</name>
    <name evidence="15" type="ORF">FEM03_06400</name>
</gene>
<dbReference type="EMBL" id="VAUV01000004">
    <property type="protein sequence ID" value="TLD71841.1"/>
    <property type="molecule type" value="Genomic_DNA"/>
</dbReference>
<feature type="transmembrane region" description="Helical" evidence="12">
    <location>
        <begin position="409"/>
        <end position="426"/>
    </location>
</feature>
<evidence type="ECO:0000313" key="16">
    <source>
        <dbReference type="Proteomes" id="UP000306196"/>
    </source>
</evidence>
<dbReference type="PANTHER" id="PTHR30540:SF79">
    <property type="entry name" value="LOW AFFINITY POTASSIUM TRANSPORT SYSTEM PROTEIN KUP"/>
    <property type="match status" value="1"/>
</dbReference>
<dbReference type="InterPro" id="IPR053952">
    <property type="entry name" value="K_trans_C"/>
</dbReference>
<keyword evidence="8 12" id="KW-0630">Potassium</keyword>
<evidence type="ECO:0000313" key="15">
    <source>
        <dbReference type="EMBL" id="TLD71841.1"/>
    </source>
</evidence>
<evidence type="ECO:0000256" key="1">
    <source>
        <dbReference type="ARBA" id="ARBA00004141"/>
    </source>
</evidence>
<keyword evidence="3 12" id="KW-0813">Transport</keyword>
<evidence type="ECO:0000256" key="11">
    <source>
        <dbReference type="ARBA" id="ARBA00023136"/>
    </source>
</evidence>
<evidence type="ECO:0000259" key="13">
    <source>
        <dbReference type="Pfam" id="PF02705"/>
    </source>
</evidence>
<dbReference type="Proteomes" id="UP000306196">
    <property type="component" value="Unassembled WGS sequence"/>
</dbReference>
<keyword evidence="5 12" id="KW-0633">Potassium transport</keyword>
<feature type="transmembrane region" description="Helical" evidence="12">
    <location>
        <begin position="350"/>
        <end position="371"/>
    </location>
</feature>
<dbReference type="Pfam" id="PF02705">
    <property type="entry name" value="K_trans"/>
    <property type="match status" value="1"/>
</dbReference>
<dbReference type="HAMAP" id="MF_01522">
    <property type="entry name" value="Kup"/>
    <property type="match status" value="1"/>
</dbReference>
<organism evidence="15 16">
    <name type="scientific">Phragmitibacter flavus</name>
    <dbReference type="NCBI Taxonomy" id="2576071"/>
    <lineage>
        <taxon>Bacteria</taxon>
        <taxon>Pseudomonadati</taxon>
        <taxon>Verrucomicrobiota</taxon>
        <taxon>Verrucomicrobiia</taxon>
        <taxon>Verrucomicrobiales</taxon>
        <taxon>Verrucomicrobiaceae</taxon>
        <taxon>Phragmitibacter</taxon>
    </lineage>
</organism>
<feature type="transmembrane region" description="Helical" evidence="12">
    <location>
        <begin position="155"/>
        <end position="175"/>
    </location>
</feature>
<feature type="transmembrane region" description="Helical" evidence="12">
    <location>
        <begin position="383"/>
        <end position="403"/>
    </location>
</feature>
<keyword evidence="10 12" id="KW-0406">Ion transport</keyword>
<keyword evidence="16" id="KW-1185">Reference proteome</keyword>
<evidence type="ECO:0000256" key="6">
    <source>
        <dbReference type="ARBA" id="ARBA00022692"/>
    </source>
</evidence>
<evidence type="ECO:0000256" key="7">
    <source>
        <dbReference type="ARBA" id="ARBA00022847"/>
    </source>
</evidence>
<comment type="similarity">
    <text evidence="2 12">Belongs to the HAK/KUP transporter (TC 2.A.72) family.</text>
</comment>
<proteinExistence type="inferred from homology"/>
<sequence length="608" mass="66913">MVYGDIGTSPLYALRECLAHGRFEPGNELTVLGPVSLMIWSLTVIVTVKYLLILTRADFHGEGGTFALYGLLRQSKVGLDRKAVSILGMIVLVAAAMMYGDGMITPAISVLSAVEGLEQLKVDFPDWAIPAMASVIIIGIFWVQKFGTAKIGVSFGPIMMVWFATLATLGVVHVAEHPDVLRAFSPHYGVSYLIYERGEALHVMGTVLLAVTGCEALFADIGHFGRRAMNRSWFFAAYPALMLNYLGQGALLLHDASAIEHPFFRLAPESMTIPLVLLATMATAIASQAMITGVFSLTQQAVQLGFVPRLKIVHTSSDVRGQIYMPQVNFLLLVACLALVAVFQKSSALAAAYGLSVSSVMVLTSGLLFMIMRKLWLWPIWKAALPVALFLTLELGYLAGSLTKLLHGAWIPLVITLVLVVIMKTWRDGRAILMKRVLRALVPVSHVVDELKADRIVRVAGIGVFLSSSAEGLPLVLLHHLKHNKVLHDTAVLLTVKFAEEPYIPAERRTEIVELHGSFFRVILNYGFAESPNVMRDLSAVFQERKITKRGGVSYYQSRELLLTDGRGAMARWRKKVFVLLSRMARPATGYFELPSRQVIELGIQLEL</sequence>
<feature type="domain" description="K+ potassium transporter C-terminal" evidence="14">
    <location>
        <begin position="461"/>
        <end position="608"/>
    </location>
</feature>
<keyword evidence="7 12" id="KW-0769">Symport</keyword>
<evidence type="ECO:0000256" key="10">
    <source>
        <dbReference type="ARBA" id="ARBA00023065"/>
    </source>
</evidence>
<evidence type="ECO:0000256" key="9">
    <source>
        <dbReference type="ARBA" id="ARBA00022989"/>
    </source>
</evidence>
<evidence type="ECO:0000256" key="8">
    <source>
        <dbReference type="ARBA" id="ARBA00022958"/>
    </source>
</evidence>
<evidence type="ECO:0000256" key="3">
    <source>
        <dbReference type="ARBA" id="ARBA00022448"/>
    </source>
</evidence>
<name>A0A5R8KHY0_9BACT</name>
<evidence type="ECO:0000256" key="12">
    <source>
        <dbReference type="HAMAP-Rule" id="MF_01522"/>
    </source>
</evidence>